<dbReference type="AlphaFoldDB" id="A0A0C9WYC0"/>
<dbReference type="EMBL" id="KN838683">
    <property type="protein sequence ID" value="KIJ97820.1"/>
    <property type="molecule type" value="Genomic_DNA"/>
</dbReference>
<proteinExistence type="predicted"/>
<accession>A0A0C9WYC0</accession>
<reference evidence="1 2" key="1">
    <citation type="submission" date="2014-04" db="EMBL/GenBank/DDBJ databases">
        <authorList>
            <consortium name="DOE Joint Genome Institute"/>
            <person name="Kuo A."/>
            <person name="Kohler A."/>
            <person name="Nagy L.G."/>
            <person name="Floudas D."/>
            <person name="Copeland A."/>
            <person name="Barry K.W."/>
            <person name="Cichocki N."/>
            <person name="Veneault-Fourrey C."/>
            <person name="LaButti K."/>
            <person name="Lindquist E.A."/>
            <person name="Lipzen A."/>
            <person name="Lundell T."/>
            <person name="Morin E."/>
            <person name="Murat C."/>
            <person name="Sun H."/>
            <person name="Tunlid A."/>
            <person name="Henrissat B."/>
            <person name="Grigoriev I.V."/>
            <person name="Hibbett D.S."/>
            <person name="Martin F."/>
            <person name="Nordberg H.P."/>
            <person name="Cantor M.N."/>
            <person name="Hua S.X."/>
        </authorList>
    </citation>
    <scope>NUCLEOTIDE SEQUENCE [LARGE SCALE GENOMIC DNA]</scope>
    <source>
        <strain evidence="1 2">LaAM-08-1</strain>
    </source>
</reference>
<evidence type="ECO:0000313" key="2">
    <source>
        <dbReference type="Proteomes" id="UP000054477"/>
    </source>
</evidence>
<reference evidence="2" key="2">
    <citation type="submission" date="2015-01" db="EMBL/GenBank/DDBJ databases">
        <title>Evolutionary Origins and Diversification of the Mycorrhizal Mutualists.</title>
        <authorList>
            <consortium name="DOE Joint Genome Institute"/>
            <consortium name="Mycorrhizal Genomics Consortium"/>
            <person name="Kohler A."/>
            <person name="Kuo A."/>
            <person name="Nagy L.G."/>
            <person name="Floudas D."/>
            <person name="Copeland A."/>
            <person name="Barry K.W."/>
            <person name="Cichocki N."/>
            <person name="Veneault-Fourrey C."/>
            <person name="LaButti K."/>
            <person name="Lindquist E.A."/>
            <person name="Lipzen A."/>
            <person name="Lundell T."/>
            <person name="Morin E."/>
            <person name="Murat C."/>
            <person name="Riley R."/>
            <person name="Ohm R."/>
            <person name="Sun H."/>
            <person name="Tunlid A."/>
            <person name="Henrissat B."/>
            <person name="Grigoriev I.V."/>
            <person name="Hibbett D.S."/>
            <person name="Martin F."/>
        </authorList>
    </citation>
    <scope>NUCLEOTIDE SEQUENCE [LARGE SCALE GENOMIC DNA]</scope>
    <source>
        <strain evidence="2">LaAM-08-1</strain>
    </source>
</reference>
<keyword evidence="2" id="KW-1185">Reference proteome</keyword>
<dbReference type="HOGENOM" id="CLU_2722600_0_0_1"/>
<sequence length="72" mass="8110">MILISFSTSLATSRILQKSNRLAHRQERTVMPCQTQETPMVHTGRCLVVLPAFDTLMGSTSDLPSYSFHQRS</sequence>
<name>A0A0C9WYC0_9AGAR</name>
<protein>
    <submittedName>
        <fullName evidence="1">Uncharacterized protein</fullName>
    </submittedName>
</protein>
<dbReference type="Proteomes" id="UP000054477">
    <property type="component" value="Unassembled WGS sequence"/>
</dbReference>
<evidence type="ECO:0000313" key="1">
    <source>
        <dbReference type="EMBL" id="KIJ97820.1"/>
    </source>
</evidence>
<gene>
    <name evidence="1" type="ORF">K443DRAFT_104996</name>
</gene>
<organism evidence="1 2">
    <name type="scientific">Laccaria amethystina LaAM-08-1</name>
    <dbReference type="NCBI Taxonomy" id="1095629"/>
    <lineage>
        <taxon>Eukaryota</taxon>
        <taxon>Fungi</taxon>
        <taxon>Dikarya</taxon>
        <taxon>Basidiomycota</taxon>
        <taxon>Agaricomycotina</taxon>
        <taxon>Agaricomycetes</taxon>
        <taxon>Agaricomycetidae</taxon>
        <taxon>Agaricales</taxon>
        <taxon>Agaricineae</taxon>
        <taxon>Hydnangiaceae</taxon>
        <taxon>Laccaria</taxon>
    </lineage>
</organism>